<dbReference type="GO" id="GO:0016887">
    <property type="term" value="F:ATP hydrolysis activity"/>
    <property type="evidence" value="ECO:0007669"/>
    <property type="project" value="InterPro"/>
</dbReference>
<dbReference type="InterPro" id="IPR027417">
    <property type="entry name" value="P-loop_NTPase"/>
</dbReference>
<dbReference type="Gene3D" id="1.20.1560.10">
    <property type="entry name" value="ABC transporter type 1, transmembrane domain"/>
    <property type="match status" value="1"/>
</dbReference>
<dbReference type="SUPFAM" id="SSF52540">
    <property type="entry name" value="P-loop containing nucleoside triphosphate hydrolases"/>
    <property type="match status" value="1"/>
</dbReference>
<evidence type="ECO:0000259" key="9">
    <source>
        <dbReference type="PROSITE" id="PS50929"/>
    </source>
</evidence>
<keyword evidence="3" id="KW-0547">Nucleotide-binding</keyword>
<evidence type="ECO:0000256" key="7">
    <source>
        <dbReference type="SAM" id="Phobius"/>
    </source>
</evidence>
<keyword evidence="5 7" id="KW-1133">Transmembrane helix</keyword>
<evidence type="ECO:0000256" key="6">
    <source>
        <dbReference type="ARBA" id="ARBA00023136"/>
    </source>
</evidence>
<name>A0A172RZD9_9ACTN</name>
<dbReference type="STRING" id="79604.AAY81_07895"/>
<reference evidence="11" key="1">
    <citation type="submission" date="2016-10" db="EMBL/GenBank/DDBJ databases">
        <authorList>
            <person name="Varghese N."/>
        </authorList>
    </citation>
    <scope>NUCLEOTIDE SEQUENCE [LARGE SCALE GENOMIC DNA]</scope>
    <source>
        <strain evidence="11">DSM 21843</strain>
    </source>
</reference>
<evidence type="ECO:0000313" key="10">
    <source>
        <dbReference type="EMBL" id="SEO51130.1"/>
    </source>
</evidence>
<dbReference type="InterPro" id="IPR011527">
    <property type="entry name" value="ABC1_TM_dom"/>
</dbReference>
<dbReference type="EMBL" id="FOEC01000002">
    <property type="protein sequence ID" value="SEO51130.1"/>
    <property type="molecule type" value="Genomic_DNA"/>
</dbReference>
<feature type="domain" description="ABC transmembrane type-1" evidence="9">
    <location>
        <begin position="32"/>
        <end position="324"/>
    </location>
</feature>
<dbReference type="PATRIC" id="fig|79604.3.peg.1586"/>
<evidence type="ECO:0000313" key="11">
    <source>
        <dbReference type="Proteomes" id="UP000182975"/>
    </source>
</evidence>
<accession>A0A172RZD9</accession>
<dbReference type="PANTHER" id="PTHR43394">
    <property type="entry name" value="ATP-DEPENDENT PERMEASE MDL1, MITOCHONDRIAL"/>
    <property type="match status" value="1"/>
</dbReference>
<feature type="transmembrane region" description="Helical" evidence="7">
    <location>
        <begin position="20"/>
        <end position="53"/>
    </location>
</feature>
<dbReference type="Pfam" id="PF00005">
    <property type="entry name" value="ABC_tran"/>
    <property type="match status" value="1"/>
</dbReference>
<evidence type="ECO:0000256" key="3">
    <source>
        <dbReference type="ARBA" id="ARBA00022741"/>
    </source>
</evidence>
<dbReference type="PROSITE" id="PS00211">
    <property type="entry name" value="ABC_TRANSPORTER_1"/>
    <property type="match status" value="1"/>
</dbReference>
<feature type="domain" description="ABC transporter" evidence="8">
    <location>
        <begin position="363"/>
        <end position="575"/>
    </location>
</feature>
<evidence type="ECO:0000256" key="4">
    <source>
        <dbReference type="ARBA" id="ARBA00022840"/>
    </source>
</evidence>
<feature type="transmembrane region" description="Helical" evidence="7">
    <location>
        <begin position="295"/>
        <end position="315"/>
    </location>
</feature>
<dbReference type="Pfam" id="PF00664">
    <property type="entry name" value="ABC_membrane"/>
    <property type="match status" value="1"/>
</dbReference>
<organism evidence="10 11">
    <name type="scientific">Denitrobacterium detoxificans</name>
    <dbReference type="NCBI Taxonomy" id="79604"/>
    <lineage>
        <taxon>Bacteria</taxon>
        <taxon>Bacillati</taxon>
        <taxon>Actinomycetota</taxon>
        <taxon>Coriobacteriia</taxon>
        <taxon>Eggerthellales</taxon>
        <taxon>Eggerthellaceae</taxon>
        <taxon>Denitrobacterium</taxon>
    </lineage>
</organism>
<dbReference type="PROSITE" id="PS50929">
    <property type="entry name" value="ABC_TM1F"/>
    <property type="match status" value="1"/>
</dbReference>
<proteinExistence type="predicted"/>
<feature type="transmembrane region" description="Helical" evidence="7">
    <location>
        <begin position="268"/>
        <end position="289"/>
    </location>
</feature>
<evidence type="ECO:0000256" key="5">
    <source>
        <dbReference type="ARBA" id="ARBA00022989"/>
    </source>
</evidence>
<comment type="subcellular location">
    <subcellularLocation>
        <location evidence="1">Cell membrane</location>
        <topology evidence="1">Multi-pass membrane protein</topology>
    </subcellularLocation>
</comment>
<protein>
    <submittedName>
        <fullName evidence="10">ATP-binding cassette, subfamily C</fullName>
    </submittedName>
</protein>
<keyword evidence="6 7" id="KW-0472">Membrane</keyword>
<evidence type="ECO:0000259" key="8">
    <source>
        <dbReference type="PROSITE" id="PS50893"/>
    </source>
</evidence>
<dbReference type="PROSITE" id="PS50893">
    <property type="entry name" value="ABC_TRANSPORTER_2"/>
    <property type="match status" value="1"/>
</dbReference>
<dbReference type="GO" id="GO:0005524">
    <property type="term" value="F:ATP binding"/>
    <property type="evidence" value="ECO:0007669"/>
    <property type="project" value="UniProtKB-KW"/>
</dbReference>
<dbReference type="InterPro" id="IPR036640">
    <property type="entry name" value="ABC1_TM_sf"/>
</dbReference>
<keyword evidence="11" id="KW-1185">Reference proteome</keyword>
<evidence type="ECO:0000256" key="1">
    <source>
        <dbReference type="ARBA" id="ARBA00004651"/>
    </source>
</evidence>
<dbReference type="GO" id="GO:0015421">
    <property type="term" value="F:ABC-type oligopeptide transporter activity"/>
    <property type="evidence" value="ECO:0007669"/>
    <property type="project" value="TreeGrafter"/>
</dbReference>
<dbReference type="InterPro" id="IPR039421">
    <property type="entry name" value="Type_1_exporter"/>
</dbReference>
<dbReference type="InterPro" id="IPR003593">
    <property type="entry name" value="AAA+_ATPase"/>
</dbReference>
<keyword evidence="4 10" id="KW-0067">ATP-binding</keyword>
<gene>
    <name evidence="10" type="ORF">SAMN02910314_00399</name>
</gene>
<dbReference type="Proteomes" id="UP000182975">
    <property type="component" value="Unassembled WGS sequence"/>
</dbReference>
<dbReference type="KEGG" id="ddt:AAY81_07895"/>
<dbReference type="SUPFAM" id="SSF90123">
    <property type="entry name" value="ABC transporter transmembrane region"/>
    <property type="match status" value="1"/>
</dbReference>
<evidence type="ECO:0000256" key="2">
    <source>
        <dbReference type="ARBA" id="ARBA00022692"/>
    </source>
</evidence>
<dbReference type="OrthoDB" id="9806127at2"/>
<keyword evidence="2 7" id="KW-0812">Transmembrane</keyword>
<dbReference type="SMART" id="SM00382">
    <property type="entry name" value="AAA"/>
    <property type="match status" value="1"/>
</dbReference>
<feature type="transmembrane region" description="Helical" evidence="7">
    <location>
        <begin position="73"/>
        <end position="94"/>
    </location>
</feature>
<dbReference type="Gene3D" id="3.40.50.300">
    <property type="entry name" value="P-loop containing nucleotide triphosphate hydrolases"/>
    <property type="match status" value="1"/>
</dbReference>
<dbReference type="AlphaFoldDB" id="A0A172RZD9"/>
<feature type="transmembrane region" description="Helical" evidence="7">
    <location>
        <begin position="150"/>
        <end position="173"/>
    </location>
</feature>
<feature type="transmembrane region" description="Helical" evidence="7">
    <location>
        <begin position="179"/>
        <end position="200"/>
    </location>
</feature>
<dbReference type="InterPro" id="IPR017871">
    <property type="entry name" value="ABC_transporter-like_CS"/>
</dbReference>
<dbReference type="InterPro" id="IPR003439">
    <property type="entry name" value="ABC_transporter-like_ATP-bd"/>
</dbReference>
<dbReference type="PANTHER" id="PTHR43394:SF1">
    <property type="entry name" value="ATP-BINDING CASSETTE SUB-FAMILY B MEMBER 10, MITOCHONDRIAL"/>
    <property type="match status" value="1"/>
</dbReference>
<sequence>MSTQEVSSKRSSGISIMGRLIGLVAPLMPIMVLAIVLGVLGFLCAIFLTILAALGIGDVAAQALGQSSLGGPFVADAGRLFAVIVVIAVARGFLHYGEQYCNHYIAFKMLALIRHKVFARLRLLAPAKLEGRDKGNLVSIITSDIELLEVFYAHTISPIAIAVLTSLGMVGFMAWVHPLAAVVALVAYLAVGLGIPLWNGRRGAQRSYRMRNALGDLNSFVLDSLYGLDETIQYGGGEVRACRMEERSTEIAGMSGEMNRVVAGQLSVTSLFIQVFSWTMLFVMLSAFANGQATFAQVLVATVAMMSSFGPVTALSNLSSTLNATLAAGQRVLDLLDEEPEVREVCDAMPASGEGRALLEEAAALENVSFSYEGERVLEGYSLRMPRGRVVGIHGPSGSGKSTILKLLMRFWDADAGKVSVSGRDVRELNTSDLRSFESCVTQQTWLFRDTIANNIAVGKSGATREEVVEAAKKASLHEFVQTLPHGYDTNVGEMGDNMSGGEAQRIGLARAFLHNAPLLLLDEPTSNLDSLNEAIILKSLREQYAGEAVVLVSHRQSTMGLCDEVCEMHPAHHS</sequence>
<dbReference type="GO" id="GO:0005886">
    <property type="term" value="C:plasma membrane"/>
    <property type="evidence" value="ECO:0007669"/>
    <property type="project" value="UniProtKB-SubCell"/>
</dbReference>
<dbReference type="RefSeq" id="WP_066663614.1">
    <property type="nucleotide sequence ID" value="NZ_CP011402.1"/>
</dbReference>